<protein>
    <submittedName>
        <fullName evidence="3">LOW QUALITY PROTEIN: leucine zipper protein 6</fullName>
    </submittedName>
</protein>
<evidence type="ECO:0000313" key="3">
    <source>
        <dbReference type="RefSeq" id="XP_014643269.1"/>
    </source>
</evidence>
<reference evidence="3" key="1">
    <citation type="submission" date="2025-08" db="UniProtKB">
        <authorList>
            <consortium name="RefSeq"/>
        </authorList>
    </citation>
    <scope>IDENTIFICATION</scope>
</reference>
<keyword evidence="1" id="KW-0732">Signal</keyword>
<keyword evidence="2" id="KW-1185">Reference proteome</keyword>
<dbReference type="GeneID" id="106801840"/>
<dbReference type="RefSeq" id="XP_014643269.1">
    <property type="nucleotide sequence ID" value="XM_014787783.1"/>
</dbReference>
<sequence>MSAFLFCIKSVILYALYQVKTGGLPVYISVLTNSPLQLQTGIYRLLVQIQHLWISSSSPMHSSPSEPSGARRRGRWVQCVWKLQASRPFFH</sequence>
<evidence type="ECO:0000256" key="1">
    <source>
        <dbReference type="SAM" id="SignalP"/>
    </source>
</evidence>
<feature type="chain" id="PRO_5046098625" evidence="1">
    <location>
        <begin position="24"/>
        <end position="91"/>
    </location>
</feature>
<name>A0ABM1CUN8_CERSS</name>
<feature type="signal peptide" evidence="1">
    <location>
        <begin position="1"/>
        <end position="23"/>
    </location>
</feature>
<organism evidence="2 3">
    <name type="scientific">Ceratotherium simum simum</name>
    <name type="common">Southern white rhinoceros</name>
    <dbReference type="NCBI Taxonomy" id="73337"/>
    <lineage>
        <taxon>Eukaryota</taxon>
        <taxon>Metazoa</taxon>
        <taxon>Chordata</taxon>
        <taxon>Craniata</taxon>
        <taxon>Vertebrata</taxon>
        <taxon>Euteleostomi</taxon>
        <taxon>Mammalia</taxon>
        <taxon>Eutheria</taxon>
        <taxon>Laurasiatheria</taxon>
        <taxon>Perissodactyla</taxon>
        <taxon>Rhinocerotidae</taxon>
        <taxon>Ceratotherium</taxon>
    </lineage>
</organism>
<accession>A0ABM1CUN8</accession>
<evidence type="ECO:0000313" key="2">
    <source>
        <dbReference type="Proteomes" id="UP000694910"/>
    </source>
</evidence>
<proteinExistence type="predicted"/>
<gene>
    <name evidence="3" type="primary">LOC106801840</name>
</gene>
<dbReference type="Proteomes" id="UP000694910">
    <property type="component" value="Unplaced"/>
</dbReference>